<dbReference type="Proteomes" id="UP000772181">
    <property type="component" value="Unassembled WGS sequence"/>
</dbReference>
<accession>A0A933GMI2</accession>
<dbReference type="EMBL" id="JACQWF010000166">
    <property type="protein sequence ID" value="MBI4595464.1"/>
    <property type="molecule type" value="Genomic_DNA"/>
</dbReference>
<organism evidence="1 2">
    <name type="scientific">Tectimicrobiota bacterium</name>
    <dbReference type="NCBI Taxonomy" id="2528274"/>
    <lineage>
        <taxon>Bacteria</taxon>
        <taxon>Pseudomonadati</taxon>
        <taxon>Nitrospinota/Tectimicrobiota group</taxon>
        <taxon>Candidatus Tectimicrobiota</taxon>
    </lineage>
</organism>
<reference evidence="1" key="1">
    <citation type="submission" date="2020-07" db="EMBL/GenBank/DDBJ databases">
        <title>Huge and variable diversity of episymbiotic CPR bacteria and DPANN archaea in groundwater ecosystems.</title>
        <authorList>
            <person name="He C.Y."/>
            <person name="Keren R."/>
            <person name="Whittaker M."/>
            <person name="Farag I.F."/>
            <person name="Doudna J."/>
            <person name="Cate J.H.D."/>
            <person name="Banfield J.F."/>
        </authorList>
    </citation>
    <scope>NUCLEOTIDE SEQUENCE</scope>
    <source>
        <strain evidence="1">NC_groundwater_1482_Ag_S-0.65um_47_24</strain>
    </source>
</reference>
<dbReference type="SUPFAM" id="SSF101908">
    <property type="entry name" value="Putative isomerase YbhE"/>
    <property type="match status" value="1"/>
</dbReference>
<evidence type="ECO:0008006" key="3">
    <source>
        <dbReference type="Google" id="ProtNLM"/>
    </source>
</evidence>
<evidence type="ECO:0000313" key="1">
    <source>
        <dbReference type="EMBL" id="MBI4595464.1"/>
    </source>
</evidence>
<evidence type="ECO:0000313" key="2">
    <source>
        <dbReference type="Proteomes" id="UP000772181"/>
    </source>
</evidence>
<proteinExistence type="predicted"/>
<dbReference type="Pfam" id="PF08309">
    <property type="entry name" value="LVIVD"/>
    <property type="match status" value="3"/>
</dbReference>
<name>A0A933GMI2_UNCTE</name>
<dbReference type="InterPro" id="IPR013211">
    <property type="entry name" value="LVIVD"/>
</dbReference>
<protein>
    <recommendedName>
        <fullName evidence="3">RNA polymerase subunit sigma-70</fullName>
    </recommendedName>
</protein>
<sequence>MEDTAQVKFGTSKNIKQVGNIDLPGGGQVVVEDEYAYVGHVEPPHGTSIVDVKDPKYPKIVAQLQVPEGLHSHKVQVKGDLMLVNYERYKTKQQPQGGLKIFDISNRSKPREIAFFKAAGSGVHRFTFDGRYVYFSPQMEGYVGNLVMILDLQKPSQPEEVGRWWMPGQWIEGGETPQWRGTDHRCHHPIRKGNRLYVSYWHGGFVILDISDMSRPKMLSHLDWSPPYPSPTHTALPMPGKIMDREILVVADEEAQKLAPTPSAFLWIVDITEETRPVPISTYMVPQNGESTPGYHFGAHQPAEQVYDNVLFVTWFGGGLRAVDISNPYCPTEVGYYMPVPGKGQKIVQSNDVFRGDNGLLFLVDRLDGLEILESQL</sequence>
<dbReference type="AlphaFoldDB" id="A0A933GMI2"/>
<gene>
    <name evidence="1" type="ORF">HY730_03695</name>
</gene>
<comment type="caution">
    <text evidence="1">The sequence shown here is derived from an EMBL/GenBank/DDBJ whole genome shotgun (WGS) entry which is preliminary data.</text>
</comment>